<evidence type="ECO:0000256" key="1">
    <source>
        <dbReference type="ARBA" id="ARBA00008766"/>
    </source>
</evidence>
<dbReference type="RefSeq" id="WP_044219034.1">
    <property type="nucleotide sequence ID" value="NZ_JBKAGJ010000017.1"/>
</dbReference>
<dbReference type="Pfam" id="PF16188">
    <property type="entry name" value="Peptidase_M24_C"/>
    <property type="match status" value="1"/>
</dbReference>
<keyword evidence="3" id="KW-0378">Hydrolase</keyword>
<evidence type="ECO:0000256" key="2">
    <source>
        <dbReference type="ARBA" id="ARBA00022723"/>
    </source>
</evidence>
<feature type="domain" description="Creatinase N-terminal" evidence="5">
    <location>
        <begin position="14"/>
        <end position="139"/>
    </location>
</feature>
<dbReference type="EMBL" id="JPOS01000019">
    <property type="protein sequence ID" value="KGE88391.1"/>
    <property type="molecule type" value="Genomic_DNA"/>
</dbReference>
<dbReference type="GO" id="GO:0046872">
    <property type="term" value="F:metal ion binding"/>
    <property type="evidence" value="ECO:0007669"/>
    <property type="project" value="UniProtKB-KW"/>
</dbReference>
<dbReference type="OrthoDB" id="9806388at2"/>
<dbReference type="FunFam" id="3.40.350.10:FF:000003">
    <property type="entry name" value="Xaa-pro aminopeptidase P"/>
    <property type="match status" value="1"/>
</dbReference>
<name>A0A098S8E6_9BACT</name>
<evidence type="ECO:0000259" key="5">
    <source>
        <dbReference type="Pfam" id="PF01321"/>
    </source>
</evidence>
<dbReference type="GO" id="GO:0070006">
    <property type="term" value="F:metalloaminopeptidase activity"/>
    <property type="evidence" value="ECO:0007669"/>
    <property type="project" value="InterPro"/>
</dbReference>
<comment type="similarity">
    <text evidence="1">Belongs to the peptidase M24B family.</text>
</comment>
<evidence type="ECO:0000259" key="4">
    <source>
        <dbReference type="Pfam" id="PF00557"/>
    </source>
</evidence>
<evidence type="ECO:0000256" key="3">
    <source>
        <dbReference type="ARBA" id="ARBA00022801"/>
    </source>
</evidence>
<dbReference type="InterPro" id="IPR050422">
    <property type="entry name" value="X-Pro_aminopeptidase_P"/>
</dbReference>
<dbReference type="Gene3D" id="3.40.350.10">
    <property type="entry name" value="Creatinase/prolidase N-terminal domain"/>
    <property type="match status" value="2"/>
</dbReference>
<dbReference type="GO" id="GO:0005737">
    <property type="term" value="C:cytoplasm"/>
    <property type="evidence" value="ECO:0007669"/>
    <property type="project" value="UniProtKB-ARBA"/>
</dbReference>
<feature type="domain" description="Peptidase M24" evidence="4">
    <location>
        <begin position="314"/>
        <end position="528"/>
    </location>
</feature>
<dbReference type="CDD" id="cd01085">
    <property type="entry name" value="APP"/>
    <property type="match status" value="1"/>
</dbReference>
<dbReference type="InterPro" id="IPR000994">
    <property type="entry name" value="Pept_M24"/>
</dbReference>
<dbReference type="Pfam" id="PF01321">
    <property type="entry name" value="Creatinase_N"/>
    <property type="match status" value="1"/>
</dbReference>
<dbReference type="Pfam" id="PF00557">
    <property type="entry name" value="Peptidase_M24"/>
    <property type="match status" value="1"/>
</dbReference>
<dbReference type="InterPro" id="IPR032416">
    <property type="entry name" value="Peptidase_M24_C"/>
</dbReference>
<dbReference type="InterPro" id="IPR000587">
    <property type="entry name" value="Creatinase_N"/>
</dbReference>
<proteinExistence type="inferred from homology"/>
<evidence type="ECO:0008006" key="9">
    <source>
        <dbReference type="Google" id="ProtNLM"/>
    </source>
</evidence>
<organism evidence="7 8">
    <name type="scientific">Phaeodactylibacter xiamenensis</name>
    <dbReference type="NCBI Taxonomy" id="1524460"/>
    <lineage>
        <taxon>Bacteria</taxon>
        <taxon>Pseudomonadati</taxon>
        <taxon>Bacteroidota</taxon>
        <taxon>Saprospiria</taxon>
        <taxon>Saprospirales</taxon>
        <taxon>Haliscomenobacteraceae</taxon>
        <taxon>Phaeodactylibacter</taxon>
    </lineage>
</organism>
<keyword evidence="8" id="KW-1185">Reference proteome</keyword>
<evidence type="ECO:0000259" key="6">
    <source>
        <dbReference type="Pfam" id="PF16188"/>
    </source>
</evidence>
<dbReference type="InterPro" id="IPR029149">
    <property type="entry name" value="Creatin/AminoP/Spt16_N"/>
</dbReference>
<feature type="domain" description="Peptidase M24 C-terminal" evidence="6">
    <location>
        <begin position="541"/>
        <end position="600"/>
    </location>
</feature>
<dbReference type="PANTHER" id="PTHR43763:SF6">
    <property type="entry name" value="XAA-PRO AMINOPEPTIDASE 1"/>
    <property type="match status" value="1"/>
</dbReference>
<evidence type="ECO:0000313" key="8">
    <source>
        <dbReference type="Proteomes" id="UP000029736"/>
    </source>
</evidence>
<gene>
    <name evidence="7" type="ORF">IX84_09360</name>
</gene>
<dbReference type="PANTHER" id="PTHR43763">
    <property type="entry name" value="XAA-PRO AMINOPEPTIDASE 1"/>
    <property type="match status" value="1"/>
</dbReference>
<comment type="caution">
    <text evidence="7">The sequence shown here is derived from an EMBL/GenBank/DDBJ whole genome shotgun (WGS) entry which is preliminary data.</text>
</comment>
<dbReference type="Gene3D" id="3.90.230.10">
    <property type="entry name" value="Creatinase/methionine aminopeptidase superfamily"/>
    <property type="match status" value="1"/>
</dbReference>
<evidence type="ECO:0000313" key="7">
    <source>
        <dbReference type="EMBL" id="KGE88391.1"/>
    </source>
</evidence>
<reference evidence="7 8" key="1">
    <citation type="journal article" date="2014" name="Int. J. Syst. Evol. Microbiol.">
        <title>Phaeodactylibacter xiamenensis gen. nov., sp. nov., a member of the family Saprospiraceae isolated from the marine alga Phaeodactylum tricornutum.</title>
        <authorList>
            <person name="Chen Z.Jr."/>
            <person name="Lei X."/>
            <person name="Lai Q."/>
            <person name="Li Y."/>
            <person name="Zhang B."/>
            <person name="Zhang J."/>
            <person name="Zhang H."/>
            <person name="Yang L."/>
            <person name="Zheng W."/>
            <person name="Tian Y."/>
            <person name="Yu Z."/>
            <person name="Xu H.Jr."/>
            <person name="Zheng T."/>
        </authorList>
    </citation>
    <scope>NUCLEOTIDE SEQUENCE [LARGE SCALE GENOMIC DNA]</scope>
    <source>
        <strain evidence="7 8">KD52</strain>
    </source>
</reference>
<dbReference type="AlphaFoldDB" id="A0A098S8E6"/>
<protein>
    <recommendedName>
        <fullName evidence="9">Peptidase M24</fullName>
    </recommendedName>
</protein>
<dbReference type="SUPFAM" id="SSF53092">
    <property type="entry name" value="Creatinase/prolidase N-terminal domain"/>
    <property type="match status" value="1"/>
</dbReference>
<dbReference type="FunFam" id="3.90.230.10:FF:000009">
    <property type="entry name" value="xaa-Pro aminopeptidase 2"/>
    <property type="match status" value="1"/>
</dbReference>
<keyword evidence="2" id="KW-0479">Metal-binding</keyword>
<dbReference type="SUPFAM" id="SSF55920">
    <property type="entry name" value="Creatinase/aminopeptidase"/>
    <property type="match status" value="1"/>
</dbReference>
<dbReference type="InterPro" id="IPR033740">
    <property type="entry name" value="Pept_M24B"/>
</dbReference>
<accession>A0A098S8E6</accession>
<sequence length="601" mass="66834">MPKKISNSSETPVLDRLRQAMQENGLDAYIVPSQDPHQSEYVADHWQARRWLTGFTGSAGTAVVTASTAHLWTDSRYFIQAEAQLAGSAFELQKLTVPYTAEHLEWLCEHLPAGAAVGCDARLFTVSQARAARRKLAEKDIELSFSNYLIDDLWADRPPLPGDEVFELEQKYAGQTRADKLNAVRSKMKVGAYYLVTALDEIAWLLNIRGNDVECNPVAISYFLLGPESAQWFIDPGKVPDRLKQSLEQDGISINPYAGIAEALRQVGAKHRIGYQPEALSVFLYELLEAARWMKTPNLIAPLKAVRNTIEKENLKLAMRKDGVALLHLYRWLEDALDKGASPTEFEVGEKLAGFRAEQEGYFGESFPPIVGYAGNGAIVHYRAEADTAARIHPEGILLLDSGGQYREGTTDITRTVALGPVSEEVKDHYTRVLKGHIGLSSAIFPEGTTGVQLDILARQHLWAAGLNYGHGTGHGVGHFLNVHEGPQGITPNPRTSRGQTPIVPGMLTSNEPGFYKADEYGIRIENLDLCVEKMETDTGKFYTFEPQTLFPIATDLILLPLLSAEERQWLNEYHVRVLKELSPLLNSAEQAWLEKKCRQV</sequence>
<dbReference type="Proteomes" id="UP000029736">
    <property type="component" value="Unassembled WGS sequence"/>
</dbReference>
<dbReference type="Pfam" id="PF16189">
    <property type="entry name" value="Creatinase_N_2"/>
    <property type="match status" value="1"/>
</dbReference>
<dbReference type="InterPro" id="IPR036005">
    <property type="entry name" value="Creatinase/aminopeptidase-like"/>
</dbReference>
<dbReference type="STRING" id="1524460.IX84_09360"/>